<dbReference type="InterPro" id="IPR035897">
    <property type="entry name" value="Toll_tir_struct_dom_sf"/>
</dbReference>
<keyword evidence="8" id="KW-0391">Immunity</keyword>
<dbReference type="GO" id="GO:0004888">
    <property type="term" value="F:transmembrane signaling receptor activity"/>
    <property type="evidence" value="ECO:0007669"/>
    <property type="project" value="InterPro"/>
</dbReference>
<accession>A0A8S4P901</accession>
<keyword evidence="17" id="KW-1185">Reference proteome</keyword>
<keyword evidence="5 13" id="KW-0812">Transmembrane</keyword>
<dbReference type="GO" id="GO:0005886">
    <property type="term" value="C:plasma membrane"/>
    <property type="evidence" value="ECO:0007669"/>
    <property type="project" value="TreeGrafter"/>
</dbReference>
<dbReference type="PIRSF" id="PIRSF037595">
    <property type="entry name" value="Toll-like_receptor"/>
    <property type="match status" value="1"/>
</dbReference>
<evidence type="ECO:0000256" key="3">
    <source>
        <dbReference type="ARBA" id="ARBA00022588"/>
    </source>
</evidence>
<evidence type="ECO:0000256" key="2">
    <source>
        <dbReference type="ARBA" id="ARBA00009634"/>
    </source>
</evidence>
<dbReference type="Gene3D" id="3.40.50.10140">
    <property type="entry name" value="Toll/interleukin-1 receptor homology (TIR) domain"/>
    <property type="match status" value="1"/>
</dbReference>
<comment type="similarity">
    <text evidence="2">Belongs to the Toll-like receptor family.</text>
</comment>
<dbReference type="InterPro" id="IPR000157">
    <property type="entry name" value="TIR_dom"/>
</dbReference>
<dbReference type="PANTHER" id="PTHR24365:SF541">
    <property type="entry name" value="PROTEIN TOLL-RELATED"/>
    <property type="match status" value="1"/>
</dbReference>
<dbReference type="SMART" id="SM00369">
    <property type="entry name" value="LRR_TYP"/>
    <property type="match status" value="7"/>
</dbReference>
<evidence type="ECO:0000256" key="1">
    <source>
        <dbReference type="ARBA" id="ARBA00004479"/>
    </source>
</evidence>
<dbReference type="SUPFAM" id="SSF52200">
    <property type="entry name" value="Toll/Interleukin receptor TIR domain"/>
    <property type="match status" value="1"/>
</dbReference>
<keyword evidence="9 13" id="KW-1133">Transmembrane helix</keyword>
<evidence type="ECO:0000256" key="6">
    <source>
        <dbReference type="ARBA" id="ARBA00022729"/>
    </source>
</evidence>
<proteinExistence type="inferred from homology"/>
<dbReference type="Gene3D" id="3.80.10.10">
    <property type="entry name" value="Ribonuclease Inhibitor"/>
    <property type="match status" value="2"/>
</dbReference>
<dbReference type="FunFam" id="3.40.50.10140:FF:000001">
    <property type="entry name" value="Toll-like receptor 2"/>
    <property type="match status" value="1"/>
</dbReference>
<organism evidence="16 17">
    <name type="scientific">Owenia fusiformis</name>
    <name type="common">Polychaete worm</name>
    <dbReference type="NCBI Taxonomy" id="6347"/>
    <lineage>
        <taxon>Eukaryota</taxon>
        <taxon>Metazoa</taxon>
        <taxon>Spiralia</taxon>
        <taxon>Lophotrochozoa</taxon>
        <taxon>Annelida</taxon>
        <taxon>Polychaeta</taxon>
        <taxon>Sedentaria</taxon>
        <taxon>Canalipalpata</taxon>
        <taxon>Sabellida</taxon>
        <taxon>Oweniida</taxon>
        <taxon>Oweniidae</taxon>
        <taxon>Owenia</taxon>
    </lineage>
</organism>
<dbReference type="Pfam" id="PF13855">
    <property type="entry name" value="LRR_8"/>
    <property type="match status" value="3"/>
</dbReference>
<evidence type="ECO:0000256" key="11">
    <source>
        <dbReference type="ARBA" id="ARBA00023170"/>
    </source>
</evidence>
<keyword evidence="6 14" id="KW-0732">Signal</keyword>
<name>A0A8S4P901_OWEFU</name>
<sequence>MMRVAKIQFGALSCLAVLLNLSSLAHCTSSDVKRLNGDGIPIANGTCDLISCGNFTDGCIFLCQRVDLTNGLPKLPGNVTDVIIDSCHMPVVAKYPHGLLPLLRSIEITYSNVRTVSNDAFSIMSNLETVIITGNLLKSIPPNIFWLPLLKHVDLSNNLIKDISFPDNITVRGRDISINLSNNTITGILKGTFYEFTYFDAVSLFLARNYITNISRHTFDGIRRFNSLDLSGNNFRKGVSLWDVGESIQEIPTKELKLVNCKLNRHLDSSMFQMMSRSDIEMLDLSNNSWELWPRDTLKHLPYLKNLTINHCPYFAFFEAAKELENATYVSLSSNALLKTQIITEICKSSKKLEYLDVSSNHFQFETKFRSRVSSLKTFDFSNNNQKSNKAMRKVRYNEIMPNLETLKLRNINANWVNYMEVGDIVLTNMSKLGELDLSYNRIGINSSSIGSNFKGLNQLHKLNISYNNIAHVSLDTLNAFFHELPTLRIVDLSFNNIQRIPYNLFSRMSNLTILILEGNRLTSFSDKYMRNNLHLTELWLQRNALTWIDANIFTPLHLSILDIRQNAFYCSCDLVNFKRWLNTKSEAITVLGEDQSCKTPDIYEDTSINKFELPWLQCNNHLTIMVSAWIAAPVLLASIVAVIISYFRWDIKYWWILRRSRNSRKGYTELSGLGDNIFKYDGFVSYNSDNEEWVTEQLIPNMEHSDDDVNVKLCIAERDFTPGEFIADNIVNSINESRKLMFVITEEFIKSQWCAFELEMAHLRQFDEKKNLIVLIFLDKIPKKKLPRKIRLLMRHVTYVEWDEKNKRTQSLVWKKLKLSLLDNPIDLTYGVTP</sequence>
<dbReference type="OrthoDB" id="6134202at2759"/>
<evidence type="ECO:0000256" key="12">
    <source>
        <dbReference type="ARBA" id="ARBA00023180"/>
    </source>
</evidence>
<dbReference type="PRINTS" id="PR01537">
    <property type="entry name" value="INTRLKN1R1F"/>
</dbReference>
<evidence type="ECO:0000256" key="9">
    <source>
        <dbReference type="ARBA" id="ARBA00022989"/>
    </source>
</evidence>
<keyword evidence="12" id="KW-0325">Glycoprotein</keyword>
<evidence type="ECO:0000256" key="7">
    <source>
        <dbReference type="ARBA" id="ARBA00022737"/>
    </source>
</evidence>
<keyword evidence="10 13" id="KW-0472">Membrane</keyword>
<evidence type="ECO:0000313" key="17">
    <source>
        <dbReference type="Proteomes" id="UP000749559"/>
    </source>
</evidence>
<keyword evidence="4" id="KW-0433">Leucine-rich repeat</keyword>
<evidence type="ECO:0000313" key="16">
    <source>
        <dbReference type="EMBL" id="CAH1789763.1"/>
    </source>
</evidence>
<dbReference type="InterPro" id="IPR003591">
    <property type="entry name" value="Leu-rich_rpt_typical-subtyp"/>
</dbReference>
<dbReference type="EMBL" id="CAIIXF020000007">
    <property type="protein sequence ID" value="CAH1789763.1"/>
    <property type="molecule type" value="Genomic_DNA"/>
</dbReference>
<protein>
    <recommendedName>
        <fullName evidence="15">TIR domain-containing protein</fullName>
    </recommendedName>
</protein>
<feature type="domain" description="TIR" evidence="15">
    <location>
        <begin position="679"/>
        <end position="822"/>
    </location>
</feature>
<evidence type="ECO:0000256" key="4">
    <source>
        <dbReference type="ARBA" id="ARBA00022614"/>
    </source>
</evidence>
<reference evidence="16" key="1">
    <citation type="submission" date="2022-03" db="EMBL/GenBank/DDBJ databases">
        <authorList>
            <person name="Martin C."/>
        </authorList>
    </citation>
    <scope>NUCLEOTIDE SEQUENCE</scope>
</reference>
<gene>
    <name evidence="16" type="ORF">OFUS_LOCUS15067</name>
</gene>
<feature type="transmembrane region" description="Helical" evidence="13">
    <location>
        <begin position="627"/>
        <end position="650"/>
    </location>
</feature>
<evidence type="ECO:0000256" key="8">
    <source>
        <dbReference type="ARBA" id="ARBA00022859"/>
    </source>
</evidence>
<evidence type="ECO:0000259" key="15">
    <source>
        <dbReference type="PROSITE" id="PS50104"/>
    </source>
</evidence>
<keyword evidence="11" id="KW-0675">Receptor</keyword>
<keyword evidence="7" id="KW-0677">Repeat</keyword>
<dbReference type="InterPro" id="IPR032675">
    <property type="entry name" value="LRR_dom_sf"/>
</dbReference>
<dbReference type="PANTHER" id="PTHR24365">
    <property type="entry name" value="TOLL-LIKE RECEPTOR"/>
    <property type="match status" value="1"/>
</dbReference>
<dbReference type="SUPFAM" id="SSF52058">
    <property type="entry name" value="L domain-like"/>
    <property type="match status" value="2"/>
</dbReference>
<feature type="chain" id="PRO_5035794872" description="TIR domain-containing protein" evidence="14">
    <location>
        <begin position="31"/>
        <end position="835"/>
    </location>
</feature>
<dbReference type="GO" id="GO:0045087">
    <property type="term" value="P:innate immune response"/>
    <property type="evidence" value="ECO:0007669"/>
    <property type="project" value="UniProtKB-KW"/>
</dbReference>
<dbReference type="InterPro" id="IPR001611">
    <property type="entry name" value="Leu-rich_rpt"/>
</dbReference>
<dbReference type="SMART" id="SM00255">
    <property type="entry name" value="TIR"/>
    <property type="match status" value="1"/>
</dbReference>
<evidence type="ECO:0000256" key="5">
    <source>
        <dbReference type="ARBA" id="ARBA00022692"/>
    </source>
</evidence>
<feature type="signal peptide" evidence="14">
    <location>
        <begin position="1"/>
        <end position="30"/>
    </location>
</feature>
<comment type="subcellular location">
    <subcellularLocation>
        <location evidence="1">Membrane</location>
        <topology evidence="1">Single-pass type I membrane protein</topology>
    </subcellularLocation>
</comment>
<dbReference type="InterPro" id="IPR017241">
    <property type="entry name" value="Toll-like_receptor"/>
</dbReference>
<comment type="caution">
    <text evidence="16">The sequence shown here is derived from an EMBL/GenBank/DDBJ whole genome shotgun (WGS) entry which is preliminary data.</text>
</comment>
<dbReference type="Proteomes" id="UP000749559">
    <property type="component" value="Unassembled WGS sequence"/>
</dbReference>
<dbReference type="AlphaFoldDB" id="A0A8S4P901"/>
<dbReference type="Pfam" id="PF01582">
    <property type="entry name" value="TIR"/>
    <property type="match status" value="1"/>
</dbReference>
<dbReference type="GO" id="GO:0002224">
    <property type="term" value="P:toll-like receptor signaling pathway"/>
    <property type="evidence" value="ECO:0007669"/>
    <property type="project" value="InterPro"/>
</dbReference>
<keyword evidence="3" id="KW-0399">Innate immunity</keyword>
<dbReference type="PROSITE" id="PS50104">
    <property type="entry name" value="TIR"/>
    <property type="match status" value="1"/>
</dbReference>
<evidence type="ECO:0000256" key="14">
    <source>
        <dbReference type="SAM" id="SignalP"/>
    </source>
</evidence>
<evidence type="ECO:0000256" key="10">
    <source>
        <dbReference type="ARBA" id="ARBA00023136"/>
    </source>
</evidence>
<evidence type="ECO:0000256" key="13">
    <source>
        <dbReference type="SAM" id="Phobius"/>
    </source>
</evidence>